<dbReference type="EMBL" id="CP042914">
    <property type="protein sequence ID" value="QEG40413.1"/>
    <property type="molecule type" value="Genomic_DNA"/>
</dbReference>
<dbReference type="OrthoDB" id="1265891at2"/>
<protein>
    <submittedName>
        <fullName evidence="1">Uncharacterized protein</fullName>
    </submittedName>
</protein>
<keyword evidence="2" id="KW-1185">Reference proteome</keyword>
<dbReference type="KEGG" id="rul:UC8_24250"/>
<evidence type="ECO:0000313" key="1">
    <source>
        <dbReference type="EMBL" id="QEG40413.1"/>
    </source>
</evidence>
<dbReference type="AlphaFoldDB" id="A0A5B9R244"/>
<name>A0A5B9R244_9BACT</name>
<sequence>MEIIKARVESVDAAYFIEIAVGSDSIRIPMSEDKPIEVKSAFNKLIARIKVGEFQIELEKVGDDLFSQVAKEYVTQLNSEISEVFGEMQQKGLVQRDSA</sequence>
<evidence type="ECO:0000313" key="2">
    <source>
        <dbReference type="Proteomes" id="UP000325286"/>
    </source>
</evidence>
<gene>
    <name evidence="1" type="ORF">UC8_24250</name>
</gene>
<dbReference type="Proteomes" id="UP000325286">
    <property type="component" value="Chromosome"/>
</dbReference>
<organism evidence="1 2">
    <name type="scientific">Roseimaritima ulvae</name>
    <dbReference type="NCBI Taxonomy" id="980254"/>
    <lineage>
        <taxon>Bacteria</taxon>
        <taxon>Pseudomonadati</taxon>
        <taxon>Planctomycetota</taxon>
        <taxon>Planctomycetia</taxon>
        <taxon>Pirellulales</taxon>
        <taxon>Pirellulaceae</taxon>
        <taxon>Roseimaritima</taxon>
    </lineage>
</organism>
<dbReference type="RefSeq" id="WP_068130890.1">
    <property type="nucleotide sequence ID" value="NZ_CP042914.1"/>
</dbReference>
<reference evidence="1 2" key="1">
    <citation type="submission" date="2019-08" db="EMBL/GenBank/DDBJ databases">
        <title>Deep-cultivation of Planctomycetes and their phenomic and genomic characterization uncovers novel biology.</title>
        <authorList>
            <person name="Wiegand S."/>
            <person name="Jogler M."/>
            <person name="Boedeker C."/>
            <person name="Pinto D."/>
            <person name="Vollmers J."/>
            <person name="Rivas-Marin E."/>
            <person name="Kohn T."/>
            <person name="Peeters S.H."/>
            <person name="Heuer A."/>
            <person name="Rast P."/>
            <person name="Oberbeckmann S."/>
            <person name="Bunk B."/>
            <person name="Jeske O."/>
            <person name="Meyerdierks A."/>
            <person name="Storesund J.E."/>
            <person name="Kallscheuer N."/>
            <person name="Luecker S."/>
            <person name="Lage O.M."/>
            <person name="Pohl T."/>
            <person name="Merkel B.J."/>
            <person name="Hornburger P."/>
            <person name="Mueller R.-W."/>
            <person name="Bruemmer F."/>
            <person name="Labrenz M."/>
            <person name="Spormann A.M."/>
            <person name="Op den Camp H."/>
            <person name="Overmann J."/>
            <person name="Amann R."/>
            <person name="Jetten M.S.M."/>
            <person name="Mascher T."/>
            <person name="Medema M.H."/>
            <person name="Devos D.P."/>
            <person name="Kaster A.-K."/>
            <person name="Ovreas L."/>
            <person name="Rohde M."/>
            <person name="Galperin M.Y."/>
            <person name="Jogler C."/>
        </authorList>
    </citation>
    <scope>NUCLEOTIDE SEQUENCE [LARGE SCALE GENOMIC DNA]</scope>
    <source>
        <strain evidence="1 2">UC8</strain>
    </source>
</reference>
<accession>A0A5B9R244</accession>
<proteinExistence type="predicted"/>